<feature type="domain" description="FAD-binding" evidence="2">
    <location>
        <begin position="30"/>
        <end position="148"/>
    </location>
</feature>
<evidence type="ECO:0000259" key="2">
    <source>
        <dbReference type="Pfam" id="PF01494"/>
    </source>
</evidence>
<dbReference type="PRINTS" id="PR00420">
    <property type="entry name" value="RNGMNOXGNASE"/>
</dbReference>
<dbReference type="EMBL" id="BAAAPN010000059">
    <property type="protein sequence ID" value="GAA1769624.1"/>
    <property type="molecule type" value="Genomic_DNA"/>
</dbReference>
<dbReference type="PANTHER" id="PTHR43476:SF3">
    <property type="entry name" value="FAD-BINDING MONOOXYGENASE"/>
    <property type="match status" value="1"/>
</dbReference>
<dbReference type="Pfam" id="PF01494">
    <property type="entry name" value="FAD_binding_3"/>
    <property type="match status" value="1"/>
</dbReference>
<accession>A0ABP4X7Q6</accession>
<dbReference type="SUPFAM" id="SSF51905">
    <property type="entry name" value="FAD/NAD(P)-binding domain"/>
    <property type="match status" value="1"/>
</dbReference>
<protein>
    <recommendedName>
        <fullName evidence="2">FAD-binding domain-containing protein</fullName>
    </recommendedName>
</protein>
<dbReference type="Gene3D" id="3.50.50.60">
    <property type="entry name" value="FAD/NAD(P)-binding domain"/>
    <property type="match status" value="1"/>
</dbReference>
<dbReference type="InterPro" id="IPR050631">
    <property type="entry name" value="PheA/TfdB_FAD_monoxygenase"/>
</dbReference>
<evidence type="ECO:0000313" key="4">
    <source>
        <dbReference type="Proteomes" id="UP001501475"/>
    </source>
</evidence>
<gene>
    <name evidence="3" type="ORF">GCM10009810_30220</name>
</gene>
<proteinExistence type="predicted"/>
<dbReference type="PANTHER" id="PTHR43476">
    <property type="entry name" value="3-(3-HYDROXY-PHENYL)PROPIONATE/3-HYDROXYCINNAMIC ACID HYDROXYLASE"/>
    <property type="match status" value="1"/>
</dbReference>
<keyword evidence="1" id="KW-0560">Oxidoreductase</keyword>
<organism evidence="3 4">
    <name type="scientific">Nostocoides vanveenii</name>
    <dbReference type="NCBI Taxonomy" id="330835"/>
    <lineage>
        <taxon>Bacteria</taxon>
        <taxon>Bacillati</taxon>
        <taxon>Actinomycetota</taxon>
        <taxon>Actinomycetes</taxon>
        <taxon>Micrococcales</taxon>
        <taxon>Intrasporangiaceae</taxon>
        <taxon>Nostocoides</taxon>
    </lineage>
</organism>
<sequence length="250" mass="27677">MDAFGHLPYFDFICDPALPTVSCPQPGRRHRFEFMLQDTDDSADFESPARARQLLARHLDPQDVVIDRQLVYTFNALVADRWRAGRIFLAGDAAHMTPQFIGQGMNAGLRDADNLSWKIADVILRQADPSLLDTYESERRPHAKSMIDISVFNKDIVSTARPGAIRARDLGIGATMRVPGLRRVLTEAKLKPRPRYRRGSYFGMPRGPLGVEATLAPQPVVRTRAGGSARLDDATGSGWAAIGIGVDPRR</sequence>
<evidence type="ECO:0000313" key="3">
    <source>
        <dbReference type="EMBL" id="GAA1769624.1"/>
    </source>
</evidence>
<dbReference type="InterPro" id="IPR036188">
    <property type="entry name" value="FAD/NAD-bd_sf"/>
</dbReference>
<name>A0ABP4X7Q6_9MICO</name>
<dbReference type="Gene3D" id="3.30.9.10">
    <property type="entry name" value="D-Amino Acid Oxidase, subunit A, domain 2"/>
    <property type="match status" value="1"/>
</dbReference>
<dbReference type="InterPro" id="IPR002938">
    <property type="entry name" value="FAD-bd"/>
</dbReference>
<reference evidence="4" key="1">
    <citation type="journal article" date="2019" name="Int. J. Syst. Evol. Microbiol.">
        <title>The Global Catalogue of Microorganisms (GCM) 10K type strain sequencing project: providing services to taxonomists for standard genome sequencing and annotation.</title>
        <authorList>
            <consortium name="The Broad Institute Genomics Platform"/>
            <consortium name="The Broad Institute Genome Sequencing Center for Infectious Disease"/>
            <person name="Wu L."/>
            <person name="Ma J."/>
        </authorList>
    </citation>
    <scope>NUCLEOTIDE SEQUENCE [LARGE SCALE GENOMIC DNA]</scope>
    <source>
        <strain evidence="4">JCM 15591</strain>
    </source>
</reference>
<comment type="caution">
    <text evidence="3">The sequence shown here is derived from an EMBL/GenBank/DDBJ whole genome shotgun (WGS) entry which is preliminary data.</text>
</comment>
<evidence type="ECO:0000256" key="1">
    <source>
        <dbReference type="ARBA" id="ARBA00023002"/>
    </source>
</evidence>
<keyword evidence="4" id="KW-1185">Reference proteome</keyword>
<dbReference type="RefSeq" id="WP_344067682.1">
    <property type="nucleotide sequence ID" value="NZ_BAAAPN010000059.1"/>
</dbReference>
<dbReference type="Proteomes" id="UP001501475">
    <property type="component" value="Unassembled WGS sequence"/>
</dbReference>